<evidence type="ECO:0000313" key="3">
    <source>
        <dbReference type="Proteomes" id="UP000323876"/>
    </source>
</evidence>
<proteinExistence type="predicted"/>
<dbReference type="EMBL" id="VXLC01000023">
    <property type="protein sequence ID" value="KAA8883971.1"/>
    <property type="molecule type" value="Genomic_DNA"/>
</dbReference>
<keyword evidence="3" id="KW-1185">Reference proteome</keyword>
<dbReference type="Proteomes" id="UP000323876">
    <property type="component" value="Unassembled WGS sequence"/>
</dbReference>
<organism evidence="2 3">
    <name type="scientific">Nocardia colli</name>
    <dbReference type="NCBI Taxonomy" id="2545717"/>
    <lineage>
        <taxon>Bacteria</taxon>
        <taxon>Bacillati</taxon>
        <taxon>Actinomycetota</taxon>
        <taxon>Actinomycetes</taxon>
        <taxon>Mycobacteriales</taxon>
        <taxon>Nocardiaceae</taxon>
        <taxon>Nocardia</taxon>
    </lineage>
</organism>
<protein>
    <submittedName>
        <fullName evidence="2">Uncharacterized protein</fullName>
    </submittedName>
</protein>
<feature type="region of interest" description="Disordered" evidence="1">
    <location>
        <begin position="1"/>
        <end position="86"/>
    </location>
</feature>
<dbReference type="AlphaFoldDB" id="A0A5N0E8U0"/>
<sequence length="225" mass="23510">MSERPSGLEASTTGRGEPIDGRGYSLAAQCLPSTGLPSSNARDASVDEIPSTSASDLPTLLDGSIGAGRRSLSLGTREPSAASNRPSLVETSIGDAHEPIGSHGNLLAEQRYCGPYGDRHSSHDCLGSTLTWLTEPAAARSTLAIDRAINSRLRWSASDERDNSLEPVGVPMPTVRRSNRPSPAETSARDARESVGNRVDSLAVQRVCADIDGASPPRVSLGLPG</sequence>
<feature type="region of interest" description="Disordered" evidence="1">
    <location>
        <begin position="157"/>
        <end position="197"/>
    </location>
</feature>
<evidence type="ECO:0000256" key="1">
    <source>
        <dbReference type="SAM" id="MobiDB-lite"/>
    </source>
</evidence>
<reference evidence="2 3" key="1">
    <citation type="submission" date="2019-09" db="EMBL/GenBank/DDBJ databases">
        <authorList>
            <person name="Wang X."/>
        </authorList>
    </citation>
    <scope>NUCLEOTIDE SEQUENCE [LARGE SCALE GENOMIC DNA]</scope>
    <source>
        <strain evidence="2 3">CICC 11023</strain>
    </source>
</reference>
<feature type="compositionally biased region" description="Polar residues" evidence="1">
    <location>
        <begin position="31"/>
        <end position="42"/>
    </location>
</feature>
<name>A0A5N0E8U0_9NOCA</name>
<dbReference type="RefSeq" id="WP_150406499.1">
    <property type="nucleotide sequence ID" value="NZ_VXLC01000023.1"/>
</dbReference>
<gene>
    <name evidence="2" type="ORF">F3087_35460</name>
</gene>
<accession>A0A5N0E8U0</accession>
<evidence type="ECO:0000313" key="2">
    <source>
        <dbReference type="EMBL" id="KAA8883971.1"/>
    </source>
</evidence>
<comment type="caution">
    <text evidence="2">The sequence shown here is derived from an EMBL/GenBank/DDBJ whole genome shotgun (WGS) entry which is preliminary data.</text>
</comment>